<protein>
    <submittedName>
        <fullName evidence="2">Uncharacterized protein</fullName>
    </submittedName>
</protein>
<reference evidence="3" key="1">
    <citation type="submission" date="2017-06" db="EMBL/GenBank/DDBJ databases">
        <title>Complete genome sequence of Capnocytophaga sp. KCOM 1579 (=ChDC OS43) isolated from a human refractory periapical abscess lesion.</title>
        <authorList>
            <person name="Kook J.-K."/>
            <person name="Park S.-N."/>
            <person name="Lim Y.K."/>
            <person name="Roh H."/>
        </authorList>
    </citation>
    <scope>NUCLEOTIDE SEQUENCE [LARGE SCALE GENOMIC DNA]</scope>
    <source>
        <strain evidence="3">ChDC OS43</strain>
    </source>
</reference>
<dbReference type="RefSeq" id="WP_009750798.1">
    <property type="nucleotide sequence ID" value="NZ_CP022022.1"/>
</dbReference>
<keyword evidence="3" id="KW-1185">Reference proteome</keyword>
<name>A0A1Z4BS91_9FLAO</name>
<organism evidence="2 3">
    <name type="scientific">Capnocytophaga endodontalis</name>
    <dbReference type="NCBI Taxonomy" id="2708117"/>
    <lineage>
        <taxon>Bacteria</taxon>
        <taxon>Pseudomonadati</taxon>
        <taxon>Bacteroidota</taxon>
        <taxon>Flavobacteriia</taxon>
        <taxon>Flavobacteriales</taxon>
        <taxon>Flavobacteriaceae</taxon>
        <taxon>Capnocytophaga</taxon>
    </lineage>
</organism>
<keyword evidence="1" id="KW-0175">Coiled coil</keyword>
<sequence length="59" mass="7047">MRTAKKQVVVVTRKTHNATQVTIKNPNQKLLSFIEKLAERSKKLKEEIMQMDFKEYKRI</sequence>
<accession>A0A1Z4BS91</accession>
<dbReference type="KEGG" id="capn:CBG49_13865"/>
<evidence type="ECO:0000313" key="3">
    <source>
        <dbReference type="Proteomes" id="UP000197007"/>
    </source>
</evidence>
<dbReference type="AlphaFoldDB" id="A0A1Z4BS91"/>
<proteinExistence type="predicted"/>
<evidence type="ECO:0000313" key="2">
    <source>
        <dbReference type="EMBL" id="ASF44089.1"/>
    </source>
</evidence>
<feature type="coiled-coil region" evidence="1">
    <location>
        <begin position="27"/>
        <end position="54"/>
    </location>
</feature>
<dbReference type="EMBL" id="CP022022">
    <property type="protein sequence ID" value="ASF44089.1"/>
    <property type="molecule type" value="Genomic_DNA"/>
</dbReference>
<evidence type="ECO:0000256" key="1">
    <source>
        <dbReference type="SAM" id="Coils"/>
    </source>
</evidence>
<dbReference type="Proteomes" id="UP000197007">
    <property type="component" value="Chromosome"/>
</dbReference>
<gene>
    <name evidence="2" type="ORF">CBG49_13865</name>
</gene>